<sequence length="584" mass="59557">MTAGPTTAAAGEPTAAAPADAAPAPAAGPAWAVLADTLARAGCRAVFGLPTDEPGLLDAAEAHPDLTAVAVADQRVAACAAAGHALTSGAPAVLALTTGPAFVNALAGLSEAASLCAPVVVVTTRAPGAQLGRGAFQYVDQAAMADPLLTWYTLVERPDRLVWAVRRAVALAVAGRPGVTVVEVTDEVAREVVDPAGEPVAPARRLVAVPPAADLDRAARLLTGARLPVILAGGGTRWGDQAAAVVRLAERLHAPIVTTAAGRGVVDERHPLSLGCAGLYATPPVDALLERADVVLALGSRLEETVRMDWPGLSRAALVQVDLDVRAFDAGVPPALALLGDAGATAAALADRIADDDVDAVDRADRAALLRDVRAGATRTVADQLDRSPVRRALREVAAVYGDRVVWVHENGLHDIWSYHRPALTVAAGATVVCPGEQTMMGFGVAAAIGAATAAPERPVVVLAGDGAVQLSVNALPTAAARRLGITVLMFDNQGFGWPRHLRALAGEPPGPARFPTPVPVLDWVRACGGWAADLAVTPDLGAVLREAHAAAGRGELALVRVPVPDTDVPVGVRRLLGPPQDGG</sequence>
<dbReference type="InterPro" id="IPR045229">
    <property type="entry name" value="TPP_enz"/>
</dbReference>
<dbReference type="PROSITE" id="PS00187">
    <property type="entry name" value="TPP_ENZYMES"/>
    <property type="match status" value="1"/>
</dbReference>
<evidence type="ECO:0000259" key="6">
    <source>
        <dbReference type="Pfam" id="PF00205"/>
    </source>
</evidence>
<evidence type="ECO:0000313" key="9">
    <source>
        <dbReference type="EMBL" id="TDC00686.1"/>
    </source>
</evidence>
<dbReference type="InterPro" id="IPR011766">
    <property type="entry name" value="TPP_enzyme_TPP-bd"/>
</dbReference>
<dbReference type="SUPFAM" id="SSF52518">
    <property type="entry name" value="Thiamin diphosphate-binding fold (THDP-binding)"/>
    <property type="match status" value="2"/>
</dbReference>
<comment type="caution">
    <text evidence="9">The sequence shown here is derived from an EMBL/GenBank/DDBJ whole genome shotgun (WGS) entry which is preliminary data.</text>
</comment>
<protein>
    <submittedName>
        <fullName evidence="9">Thiamine pyrophosphate-binding protein</fullName>
    </submittedName>
</protein>
<dbReference type="InterPro" id="IPR012000">
    <property type="entry name" value="Thiamin_PyroP_enz_cen_dom"/>
</dbReference>
<evidence type="ECO:0000256" key="2">
    <source>
        <dbReference type="ARBA" id="ARBA00007812"/>
    </source>
</evidence>
<evidence type="ECO:0000259" key="8">
    <source>
        <dbReference type="Pfam" id="PF02776"/>
    </source>
</evidence>
<evidence type="ECO:0000256" key="1">
    <source>
        <dbReference type="ARBA" id="ARBA00001964"/>
    </source>
</evidence>
<evidence type="ECO:0000256" key="5">
    <source>
        <dbReference type="SAM" id="MobiDB-lite"/>
    </source>
</evidence>
<dbReference type="Pfam" id="PF02776">
    <property type="entry name" value="TPP_enzyme_N"/>
    <property type="match status" value="1"/>
</dbReference>
<keyword evidence="10" id="KW-1185">Reference proteome</keyword>
<dbReference type="Pfam" id="PF00205">
    <property type="entry name" value="TPP_enzyme_M"/>
    <property type="match status" value="1"/>
</dbReference>
<dbReference type="PANTHER" id="PTHR18968">
    <property type="entry name" value="THIAMINE PYROPHOSPHATE ENZYMES"/>
    <property type="match status" value="1"/>
</dbReference>
<dbReference type="InterPro" id="IPR000399">
    <property type="entry name" value="TPP-bd_CS"/>
</dbReference>
<feature type="region of interest" description="Disordered" evidence="5">
    <location>
        <begin position="1"/>
        <end position="22"/>
    </location>
</feature>
<gene>
    <name evidence="9" type="ORF">E1091_04410</name>
</gene>
<evidence type="ECO:0000256" key="4">
    <source>
        <dbReference type="RuleBase" id="RU362132"/>
    </source>
</evidence>
<comment type="similarity">
    <text evidence="2 4">Belongs to the TPP enzyme family.</text>
</comment>
<dbReference type="InterPro" id="IPR029035">
    <property type="entry name" value="DHS-like_NAD/FAD-binding_dom"/>
</dbReference>
<dbReference type="PANTHER" id="PTHR18968:SF13">
    <property type="entry name" value="ACETOLACTATE SYNTHASE CATALYTIC SUBUNIT, MITOCHONDRIAL"/>
    <property type="match status" value="1"/>
</dbReference>
<feature type="domain" description="Thiamine pyrophosphate enzyme N-terminal TPP-binding" evidence="8">
    <location>
        <begin position="33"/>
        <end position="144"/>
    </location>
</feature>
<dbReference type="InterPro" id="IPR029061">
    <property type="entry name" value="THDP-binding"/>
</dbReference>
<feature type="domain" description="Thiamine pyrophosphate enzyme TPP-binding" evidence="7">
    <location>
        <begin position="416"/>
        <end position="553"/>
    </location>
</feature>
<dbReference type="Pfam" id="PF02775">
    <property type="entry name" value="TPP_enzyme_C"/>
    <property type="match status" value="1"/>
</dbReference>
<name>A0ABY2DJX2_9ACTN</name>
<evidence type="ECO:0000259" key="7">
    <source>
        <dbReference type="Pfam" id="PF02775"/>
    </source>
</evidence>
<dbReference type="Gene3D" id="3.40.50.970">
    <property type="match status" value="2"/>
</dbReference>
<evidence type="ECO:0000256" key="3">
    <source>
        <dbReference type="ARBA" id="ARBA00023052"/>
    </source>
</evidence>
<dbReference type="EMBL" id="SMKE01000091">
    <property type="protein sequence ID" value="TDC00686.1"/>
    <property type="molecule type" value="Genomic_DNA"/>
</dbReference>
<dbReference type="InterPro" id="IPR012001">
    <property type="entry name" value="Thiamin_PyroP_enz_TPP-bd_dom"/>
</dbReference>
<proteinExistence type="inferred from homology"/>
<organism evidence="9 10">
    <name type="scientific">Micromonospora fluostatini</name>
    <dbReference type="NCBI Taxonomy" id="1629071"/>
    <lineage>
        <taxon>Bacteria</taxon>
        <taxon>Bacillati</taxon>
        <taxon>Actinomycetota</taxon>
        <taxon>Actinomycetes</taxon>
        <taxon>Micromonosporales</taxon>
        <taxon>Micromonosporaceae</taxon>
        <taxon>Micromonospora</taxon>
    </lineage>
</organism>
<accession>A0ABY2DJX2</accession>
<feature type="domain" description="Thiamine pyrophosphate enzyme central" evidence="6">
    <location>
        <begin position="215"/>
        <end position="349"/>
    </location>
</feature>
<dbReference type="CDD" id="cd07035">
    <property type="entry name" value="TPP_PYR_POX_like"/>
    <property type="match status" value="1"/>
</dbReference>
<dbReference type="CDD" id="cd00568">
    <property type="entry name" value="TPP_enzymes"/>
    <property type="match status" value="1"/>
</dbReference>
<dbReference type="Gene3D" id="3.40.50.1220">
    <property type="entry name" value="TPP-binding domain"/>
    <property type="match status" value="1"/>
</dbReference>
<reference evidence="9 10" key="1">
    <citation type="submission" date="2019-02" db="EMBL/GenBank/DDBJ databases">
        <title>Draft genome sequences of novel Actinobacteria.</title>
        <authorList>
            <person name="Sahin N."/>
            <person name="Ay H."/>
            <person name="Saygin H."/>
        </authorList>
    </citation>
    <scope>NUCLEOTIDE SEQUENCE [LARGE SCALE GENOMIC DNA]</scope>
    <source>
        <strain evidence="9 10">JCM 30529</strain>
    </source>
</reference>
<dbReference type="SUPFAM" id="SSF52467">
    <property type="entry name" value="DHS-like NAD/FAD-binding domain"/>
    <property type="match status" value="1"/>
</dbReference>
<evidence type="ECO:0000313" key="10">
    <source>
        <dbReference type="Proteomes" id="UP000295626"/>
    </source>
</evidence>
<dbReference type="Proteomes" id="UP000295626">
    <property type="component" value="Unassembled WGS sequence"/>
</dbReference>
<keyword evidence="3 4" id="KW-0786">Thiamine pyrophosphate</keyword>
<comment type="cofactor">
    <cofactor evidence="1">
        <name>thiamine diphosphate</name>
        <dbReference type="ChEBI" id="CHEBI:58937"/>
    </cofactor>
</comment>